<feature type="domain" description="Radical SAM core" evidence="1">
    <location>
        <begin position="245"/>
        <end position="477"/>
    </location>
</feature>
<reference evidence="2" key="2">
    <citation type="submission" date="2021-04" db="EMBL/GenBank/DDBJ databases">
        <authorList>
            <person name="Gilroy R."/>
        </authorList>
    </citation>
    <scope>NUCLEOTIDE SEQUENCE</scope>
    <source>
        <strain evidence="2">ChiHecec2B26-446</strain>
    </source>
</reference>
<dbReference type="InterPro" id="IPR058240">
    <property type="entry name" value="rSAM_sf"/>
</dbReference>
<dbReference type="GO" id="GO:0051536">
    <property type="term" value="F:iron-sulfur cluster binding"/>
    <property type="evidence" value="ECO:0007669"/>
    <property type="project" value="InterPro"/>
</dbReference>
<gene>
    <name evidence="2" type="ORF">H9894_00780</name>
</gene>
<dbReference type="EMBL" id="DXHV01000010">
    <property type="protein sequence ID" value="HIV99718.1"/>
    <property type="molecule type" value="Genomic_DNA"/>
</dbReference>
<evidence type="ECO:0000313" key="3">
    <source>
        <dbReference type="Proteomes" id="UP000886752"/>
    </source>
</evidence>
<dbReference type="PANTHER" id="PTHR42731:SF1">
    <property type="entry name" value="RADICAL SAM DOMAIN PROTEIN"/>
    <property type="match status" value="1"/>
</dbReference>
<dbReference type="InterPro" id="IPR023404">
    <property type="entry name" value="rSAM_horseshoe"/>
</dbReference>
<sequence>MRSLLPFLQQPSRYLGIEQGSVHKDLATVHLHCVLCFPDLYEVGMSHLGQKILYGLVNDRPGWWAERCYEPDAAACELLRSTGTLLASLESDTPLNRTACLGFSITHEMCYTDVLNMLDLGGIPLHTRDRSEDLCACPLIVAGGGAALSCEPMAPFLDCIVLGDGEETFMDLLEALEEARAKGTPRSAFLRAICRIPGIYVPSLFAEQADGSCTPLIPEAAHPTRRIVADLETTYSPARQVVPLATVHNRLSLEIARGCTRGCRFCNAGFVYRPSRERSVETVTSILNACLEETGFDEISFLALSCGDYSALKHLCAATLDRCASEQISLSLPSLRVGSIDDDIMARMSELRRTGVTLAPEAGSQRLRDVINKGITEEQLITHVQKLLEYGWRQVKLYFMIGLPTETDEDLLAIVDLCRKVREAGGPGRPKLAVTAALSPFVPKPFTPFQWEDQISLPEIDRRVHIVLEQFKKIRGLTLRWHEPKVSHLEGILSRAGRSMAPVVETAFRKGAILTGWKEHFRLEPWLEALTEHGFDPQACIRGQSPDAPLPWSHIECGVSQDFLLKERQRAYEGRVTEDCRYHACRNCGACDRKAGPTTLAHTEGATVSNRLVYPERDQVPNQPARDENGRLILRDISPKPPKLDPALAHRAMTVRVWHEKKDESSWISQLELQAVLDRTLRRAAIPMAFSQGFHPLPLMSFGRALPVGMASLCEWFSLTLREPLSEQDLLARLNACLPKGLHAYESEEVAFKERALISEEEAFTVHIPKELEADLARVCQDFLDKDELLWTRMTKKGERTQDVRALVRNLRPIDQGLELVCTWKDAYLSPVHICQALLDPLWQREEPLAPYLHIVKTSQLMPGGLL</sequence>
<dbReference type="Pfam" id="PF04055">
    <property type="entry name" value="Radical_SAM"/>
    <property type="match status" value="1"/>
</dbReference>
<dbReference type="CDD" id="cd01335">
    <property type="entry name" value="Radical_SAM"/>
    <property type="match status" value="1"/>
</dbReference>
<reference evidence="2" key="1">
    <citation type="journal article" date="2021" name="PeerJ">
        <title>Extensive microbial diversity within the chicken gut microbiome revealed by metagenomics and culture.</title>
        <authorList>
            <person name="Gilroy R."/>
            <person name="Ravi A."/>
            <person name="Getino M."/>
            <person name="Pursley I."/>
            <person name="Horton D.L."/>
            <person name="Alikhan N.F."/>
            <person name="Baker D."/>
            <person name="Gharbi K."/>
            <person name="Hall N."/>
            <person name="Watson M."/>
            <person name="Adriaenssens E.M."/>
            <person name="Foster-Nyarko E."/>
            <person name="Jarju S."/>
            <person name="Secka A."/>
            <person name="Antonio M."/>
            <person name="Oren A."/>
            <person name="Chaudhuri R.R."/>
            <person name="La Ragione R."/>
            <person name="Hildebrand F."/>
            <person name="Pallen M.J."/>
        </authorList>
    </citation>
    <scope>NUCLEOTIDE SEQUENCE</scope>
    <source>
        <strain evidence="2">ChiHecec2B26-446</strain>
    </source>
</reference>
<protein>
    <submittedName>
        <fullName evidence="2">TIGR03960 family B12-binding radical SAM protein</fullName>
    </submittedName>
</protein>
<dbReference type="Proteomes" id="UP000886752">
    <property type="component" value="Unassembled WGS sequence"/>
</dbReference>
<dbReference type="SUPFAM" id="SSF102114">
    <property type="entry name" value="Radical SAM enzymes"/>
    <property type="match status" value="1"/>
</dbReference>
<dbReference type="InterPro" id="IPR018768">
    <property type="entry name" value="DUF2344"/>
</dbReference>
<evidence type="ECO:0000313" key="2">
    <source>
        <dbReference type="EMBL" id="HIV99718.1"/>
    </source>
</evidence>
<dbReference type="InterPro" id="IPR007197">
    <property type="entry name" value="rSAM"/>
</dbReference>
<accession>A0A9D1TNU6</accession>
<dbReference type="GO" id="GO:0003824">
    <property type="term" value="F:catalytic activity"/>
    <property type="evidence" value="ECO:0007669"/>
    <property type="project" value="InterPro"/>
</dbReference>
<dbReference type="SMART" id="SM00729">
    <property type="entry name" value="Elp3"/>
    <property type="match status" value="1"/>
</dbReference>
<dbReference type="PANTHER" id="PTHR42731">
    <property type="entry name" value="SLL1084 PROTEIN"/>
    <property type="match status" value="1"/>
</dbReference>
<dbReference type="Gene3D" id="3.80.30.20">
    <property type="entry name" value="tm_1862 like domain"/>
    <property type="match status" value="1"/>
</dbReference>
<name>A0A9D1TNU6_9BACT</name>
<dbReference type="Pfam" id="PF19864">
    <property type="entry name" value="Radical_SAM_N2"/>
    <property type="match status" value="1"/>
</dbReference>
<organism evidence="2 3">
    <name type="scientific">Candidatus Desulfovibrio intestinipullorum</name>
    <dbReference type="NCBI Taxonomy" id="2838536"/>
    <lineage>
        <taxon>Bacteria</taxon>
        <taxon>Pseudomonadati</taxon>
        <taxon>Thermodesulfobacteriota</taxon>
        <taxon>Desulfovibrionia</taxon>
        <taxon>Desulfovibrionales</taxon>
        <taxon>Desulfovibrionaceae</taxon>
        <taxon>Desulfovibrio</taxon>
    </lineage>
</organism>
<dbReference type="SFLD" id="SFLDS00029">
    <property type="entry name" value="Radical_SAM"/>
    <property type="match status" value="1"/>
</dbReference>
<dbReference type="SFLD" id="SFLDG01082">
    <property type="entry name" value="B12-binding_domain_containing"/>
    <property type="match status" value="1"/>
</dbReference>
<proteinExistence type="predicted"/>
<dbReference type="NCBIfam" id="TIGR03960">
    <property type="entry name" value="rSAM_fuse_unch"/>
    <property type="match status" value="1"/>
</dbReference>
<dbReference type="InterPro" id="IPR045784">
    <property type="entry name" value="Radical_SAM_N2"/>
</dbReference>
<comment type="caution">
    <text evidence="2">The sequence shown here is derived from an EMBL/GenBank/DDBJ whole genome shotgun (WGS) entry which is preliminary data.</text>
</comment>
<dbReference type="Pfam" id="PF10105">
    <property type="entry name" value="DUF2344"/>
    <property type="match status" value="1"/>
</dbReference>
<dbReference type="InterPro" id="IPR006638">
    <property type="entry name" value="Elp3/MiaA/NifB-like_rSAM"/>
</dbReference>
<dbReference type="AlphaFoldDB" id="A0A9D1TNU6"/>
<evidence type="ECO:0000259" key="1">
    <source>
        <dbReference type="PROSITE" id="PS51918"/>
    </source>
</evidence>
<dbReference type="NCBIfam" id="TIGR03936">
    <property type="entry name" value="sam_1_link_chp"/>
    <property type="match status" value="1"/>
</dbReference>
<dbReference type="InterPro" id="IPR023862">
    <property type="entry name" value="CHP03960_rSAM"/>
</dbReference>
<dbReference type="PROSITE" id="PS51918">
    <property type="entry name" value="RADICAL_SAM"/>
    <property type="match status" value="1"/>
</dbReference>